<dbReference type="EMBL" id="QXFY01004433">
    <property type="protein sequence ID" value="KAE9277537.1"/>
    <property type="molecule type" value="Genomic_DNA"/>
</dbReference>
<accession>A0A6G0QA57</accession>
<evidence type="ECO:0000313" key="1">
    <source>
        <dbReference type="EMBL" id="KAE9277537.1"/>
    </source>
</evidence>
<name>A0A6G0QA57_9STRA</name>
<reference evidence="1 2" key="1">
    <citation type="submission" date="2018-09" db="EMBL/GenBank/DDBJ databases">
        <title>Genomic investigation of the strawberry pathogen Phytophthora fragariae indicates pathogenicity is determined by transcriptional variation in three key races.</title>
        <authorList>
            <person name="Adams T.M."/>
            <person name="Armitage A.D."/>
            <person name="Sobczyk M.K."/>
            <person name="Bates H.J."/>
            <person name="Dunwell J.M."/>
            <person name="Nellist C.F."/>
            <person name="Harrison R.J."/>
        </authorList>
    </citation>
    <scope>NUCLEOTIDE SEQUENCE [LARGE SCALE GENOMIC DNA]</scope>
    <source>
        <strain evidence="1 2">NOV-77</strain>
    </source>
</reference>
<sequence length="235" mass="26337">MAPSQQVQDEETACQYGECSEGGSSPVSALVMPVAVPRAPQPIFAFVNPPLIKDISREALLEWINLRKEFVAVTEARCEAAKEGAKAVLRSVRNSFDESLLETMCETRWDVNKDDLTADFLMLKIKEITTSFMNKELPDMEDMFGDDLKFDESISDVEARVTAYFNLANKIIMRNGVSELFVGDEGVKRKCKVLVKLLPASLHKAVSNELEYRCGEAKLSVRKLYTVVSERALEM</sequence>
<proteinExistence type="predicted"/>
<organism evidence="1 2">
    <name type="scientific">Phytophthora fragariae</name>
    <dbReference type="NCBI Taxonomy" id="53985"/>
    <lineage>
        <taxon>Eukaryota</taxon>
        <taxon>Sar</taxon>
        <taxon>Stramenopiles</taxon>
        <taxon>Oomycota</taxon>
        <taxon>Peronosporomycetes</taxon>
        <taxon>Peronosporales</taxon>
        <taxon>Peronosporaceae</taxon>
        <taxon>Phytophthora</taxon>
    </lineage>
</organism>
<protein>
    <submittedName>
        <fullName evidence="1">Uncharacterized protein</fullName>
    </submittedName>
</protein>
<dbReference type="Proteomes" id="UP000486351">
    <property type="component" value="Unassembled WGS sequence"/>
</dbReference>
<comment type="caution">
    <text evidence="1">The sequence shown here is derived from an EMBL/GenBank/DDBJ whole genome shotgun (WGS) entry which is preliminary data.</text>
</comment>
<gene>
    <name evidence="1" type="ORF">PF008_g28828</name>
</gene>
<dbReference type="AlphaFoldDB" id="A0A6G0QA57"/>
<evidence type="ECO:0000313" key="2">
    <source>
        <dbReference type="Proteomes" id="UP000486351"/>
    </source>
</evidence>